<dbReference type="Pfam" id="PF00797">
    <property type="entry name" value="Acetyltransf_2"/>
    <property type="match status" value="1"/>
</dbReference>
<comment type="similarity">
    <text evidence="1 2">Belongs to the arylamine N-acetyltransferase family.</text>
</comment>
<evidence type="ECO:0000313" key="4">
    <source>
        <dbReference type="Proteomes" id="UP001596067"/>
    </source>
</evidence>
<proteinExistence type="inferred from homology"/>
<dbReference type="EMBL" id="JBHSOD010000067">
    <property type="protein sequence ID" value="MFC5889869.1"/>
    <property type="molecule type" value="Genomic_DNA"/>
</dbReference>
<comment type="caution">
    <text evidence="3">The sequence shown here is derived from an EMBL/GenBank/DDBJ whole genome shotgun (WGS) entry which is preliminary data.</text>
</comment>
<protein>
    <submittedName>
        <fullName evidence="3">Arylamine N-acetyltransferase</fullName>
    </submittedName>
</protein>
<organism evidence="3 4">
    <name type="scientific">Kitasatospora aburaviensis</name>
    <dbReference type="NCBI Taxonomy" id="67265"/>
    <lineage>
        <taxon>Bacteria</taxon>
        <taxon>Bacillati</taxon>
        <taxon>Actinomycetota</taxon>
        <taxon>Actinomycetes</taxon>
        <taxon>Kitasatosporales</taxon>
        <taxon>Streptomycetaceae</taxon>
        <taxon>Kitasatospora</taxon>
    </lineage>
</organism>
<evidence type="ECO:0000313" key="3">
    <source>
        <dbReference type="EMBL" id="MFC5889869.1"/>
    </source>
</evidence>
<dbReference type="PANTHER" id="PTHR11786:SF0">
    <property type="entry name" value="ARYLAMINE N-ACETYLTRANSFERASE 4-RELATED"/>
    <property type="match status" value="1"/>
</dbReference>
<dbReference type="SUPFAM" id="SSF54001">
    <property type="entry name" value="Cysteine proteinases"/>
    <property type="match status" value="1"/>
</dbReference>
<sequence length="269" mass="29438">MDHPTPFDGLTETQRDAYLARIGVPAPGRPSPEALAELQLAHLQTVPFENLSIHLGEPVVLEPGALVEKVVTRRRGGFCYELNGSFAELLRSLGYKVSLLSARVFADDRPGPPLDHLALRVDLDEPWLVDVGFGRFSRQPLRLDERGPQTDPAGGFTLVPGGDDELDVLMDGKPQYRLGLRPYPLADFVPTCWWQTTSPDSHFTRSTTCTLPTPEGGRVTLSGTRLIRTAADGARTEELLDEAAALAAYRTFFGITLDRLPVAPAARVQ</sequence>
<keyword evidence="4" id="KW-1185">Reference proteome</keyword>
<dbReference type="PANTHER" id="PTHR11786">
    <property type="entry name" value="N-HYDROXYARYLAMINE O-ACETYLTRANSFERASE"/>
    <property type="match status" value="1"/>
</dbReference>
<gene>
    <name evidence="3" type="ORF">ACFP0N_33390</name>
</gene>
<dbReference type="PRINTS" id="PR01543">
    <property type="entry name" value="ANATRNSFRASE"/>
</dbReference>
<reference evidence="4" key="1">
    <citation type="journal article" date="2019" name="Int. J. Syst. Evol. Microbiol.">
        <title>The Global Catalogue of Microorganisms (GCM) 10K type strain sequencing project: providing services to taxonomists for standard genome sequencing and annotation.</title>
        <authorList>
            <consortium name="The Broad Institute Genomics Platform"/>
            <consortium name="The Broad Institute Genome Sequencing Center for Infectious Disease"/>
            <person name="Wu L."/>
            <person name="Ma J."/>
        </authorList>
    </citation>
    <scope>NUCLEOTIDE SEQUENCE [LARGE SCALE GENOMIC DNA]</scope>
    <source>
        <strain evidence="4">CGMCC 4.1469</strain>
    </source>
</reference>
<accession>A0ABW1FAE9</accession>
<dbReference type="Proteomes" id="UP001596067">
    <property type="component" value="Unassembled WGS sequence"/>
</dbReference>
<dbReference type="Gene3D" id="2.40.128.150">
    <property type="entry name" value="Cysteine proteinases"/>
    <property type="match status" value="1"/>
</dbReference>
<evidence type="ECO:0000256" key="1">
    <source>
        <dbReference type="ARBA" id="ARBA00006547"/>
    </source>
</evidence>
<dbReference type="Gene3D" id="3.30.2140.10">
    <property type="entry name" value="Arylamine N-acetyltransferase"/>
    <property type="match status" value="1"/>
</dbReference>
<evidence type="ECO:0000256" key="2">
    <source>
        <dbReference type="RuleBase" id="RU003452"/>
    </source>
</evidence>
<dbReference type="InterPro" id="IPR001447">
    <property type="entry name" value="Arylamine_N-AcTrfase"/>
</dbReference>
<name>A0ABW1FAE9_9ACTN</name>
<dbReference type="RefSeq" id="WP_313764043.1">
    <property type="nucleotide sequence ID" value="NZ_BAAAVH010000095.1"/>
</dbReference>
<dbReference type="InterPro" id="IPR038765">
    <property type="entry name" value="Papain-like_cys_pep_sf"/>
</dbReference>